<dbReference type="CDD" id="cd17546">
    <property type="entry name" value="REC_hyHK_CKI1_RcsC-like"/>
    <property type="match status" value="1"/>
</dbReference>
<dbReference type="InterPro" id="IPR004358">
    <property type="entry name" value="Sig_transdc_His_kin-like_C"/>
</dbReference>
<dbReference type="EMBL" id="AYEU01000006">
    <property type="protein sequence ID" value="ESK51545.1"/>
    <property type="molecule type" value="Genomic_DNA"/>
</dbReference>
<feature type="domain" description="CheW-like" evidence="14">
    <location>
        <begin position="1342"/>
        <end position="1483"/>
    </location>
</feature>
<dbReference type="GO" id="GO:0000155">
    <property type="term" value="F:phosphorelay sensor kinase activity"/>
    <property type="evidence" value="ECO:0007669"/>
    <property type="project" value="InterPro"/>
</dbReference>
<dbReference type="InterPro" id="IPR001789">
    <property type="entry name" value="Sig_transdc_resp-reg_receiver"/>
</dbReference>
<dbReference type="Gene3D" id="2.30.30.40">
    <property type="entry name" value="SH3 Domains"/>
    <property type="match status" value="1"/>
</dbReference>
<feature type="coiled-coil region" evidence="11">
    <location>
        <begin position="1048"/>
        <end position="1082"/>
    </location>
</feature>
<evidence type="ECO:0000259" key="15">
    <source>
        <dbReference type="PROSITE" id="PS50894"/>
    </source>
</evidence>
<keyword evidence="5" id="KW-0808">Transferase</keyword>
<evidence type="ECO:0000256" key="4">
    <source>
        <dbReference type="ARBA" id="ARBA00022553"/>
    </source>
</evidence>
<evidence type="ECO:0000256" key="7">
    <source>
        <dbReference type="ARBA" id="ARBA00023012"/>
    </source>
</evidence>
<dbReference type="HOGENOM" id="CLU_000650_9_1_6"/>
<dbReference type="SUPFAM" id="SSF50341">
    <property type="entry name" value="CheW-like"/>
    <property type="match status" value="1"/>
</dbReference>
<dbReference type="PANTHER" id="PTHR43395:SF8">
    <property type="entry name" value="HISTIDINE KINASE"/>
    <property type="match status" value="1"/>
</dbReference>
<protein>
    <recommendedName>
        <fullName evidence="3">Chemotaxis protein CheA</fullName>
        <ecNumber evidence="2">2.7.13.3</ecNumber>
    </recommendedName>
</protein>
<evidence type="ECO:0000256" key="10">
    <source>
        <dbReference type="PROSITE-ProRule" id="PRU00169"/>
    </source>
</evidence>
<dbReference type="Gene3D" id="3.30.565.10">
    <property type="entry name" value="Histidine kinase-like ATPase, C-terminal domain"/>
    <property type="match status" value="1"/>
</dbReference>
<dbReference type="Pfam" id="PF02518">
    <property type="entry name" value="HATPase_c"/>
    <property type="match status" value="1"/>
</dbReference>
<evidence type="ECO:0000256" key="1">
    <source>
        <dbReference type="ARBA" id="ARBA00000085"/>
    </source>
</evidence>
<dbReference type="InterPro" id="IPR004105">
    <property type="entry name" value="CheA-like_dim"/>
</dbReference>
<name>V2USD3_9GAMM</name>
<dbReference type="SUPFAM" id="SSF52172">
    <property type="entry name" value="CheY-like"/>
    <property type="match status" value="1"/>
</dbReference>
<dbReference type="InterPro" id="IPR003594">
    <property type="entry name" value="HATPase_dom"/>
</dbReference>
<feature type="domain" description="Histidine kinase" evidence="12">
    <location>
        <begin position="1137"/>
        <end position="1340"/>
    </location>
</feature>
<feature type="domain" description="HPt" evidence="15">
    <location>
        <begin position="847"/>
        <end position="950"/>
    </location>
</feature>
<evidence type="ECO:0000259" key="14">
    <source>
        <dbReference type="PROSITE" id="PS50851"/>
    </source>
</evidence>
<organism evidence="16 17">
    <name type="scientific">Acinetobacter brisouii CIP 110357</name>
    <dbReference type="NCBI Taxonomy" id="1341683"/>
    <lineage>
        <taxon>Bacteria</taxon>
        <taxon>Pseudomonadati</taxon>
        <taxon>Pseudomonadota</taxon>
        <taxon>Gammaproteobacteria</taxon>
        <taxon>Moraxellales</taxon>
        <taxon>Moraxellaceae</taxon>
        <taxon>Acinetobacter</taxon>
    </lineage>
</organism>
<dbReference type="PROSITE" id="PS50110">
    <property type="entry name" value="RESPONSE_REGULATORY"/>
    <property type="match status" value="1"/>
</dbReference>
<dbReference type="SMART" id="SM00260">
    <property type="entry name" value="CheW"/>
    <property type="match status" value="1"/>
</dbReference>
<dbReference type="PROSITE" id="PS50109">
    <property type="entry name" value="HIS_KIN"/>
    <property type="match status" value="1"/>
</dbReference>
<dbReference type="SUPFAM" id="SSF55874">
    <property type="entry name" value="ATPase domain of HSP90 chaperone/DNA topoisomerase II/histidine kinase"/>
    <property type="match status" value="1"/>
</dbReference>
<feature type="modified residue" description="Phosphohistidine" evidence="9">
    <location>
        <position position="894"/>
    </location>
</feature>
<feature type="modified residue" description="4-aspartylphosphate" evidence="10">
    <location>
        <position position="1555"/>
    </location>
</feature>
<dbReference type="SMART" id="SM00448">
    <property type="entry name" value="REC"/>
    <property type="match status" value="1"/>
</dbReference>
<feature type="modified residue" description="Phosphohistidine" evidence="9">
    <location>
        <position position="559"/>
    </location>
</feature>
<keyword evidence="11" id="KW-0175">Coiled coil</keyword>
<dbReference type="SMART" id="SM00387">
    <property type="entry name" value="HATPase_c"/>
    <property type="match status" value="1"/>
</dbReference>
<dbReference type="CDD" id="cd00088">
    <property type="entry name" value="HPT"/>
    <property type="match status" value="5"/>
</dbReference>
<dbReference type="PROSITE" id="PS50894">
    <property type="entry name" value="HPT"/>
    <property type="match status" value="5"/>
</dbReference>
<feature type="domain" description="Response regulatory" evidence="13">
    <location>
        <begin position="1506"/>
        <end position="1622"/>
    </location>
</feature>
<keyword evidence="6" id="KW-0418">Kinase</keyword>
<dbReference type="Pfam" id="PF00072">
    <property type="entry name" value="Response_reg"/>
    <property type="match status" value="1"/>
</dbReference>
<proteinExistence type="predicted"/>
<dbReference type="Pfam" id="PF01627">
    <property type="entry name" value="Hpt"/>
    <property type="match status" value="5"/>
</dbReference>
<feature type="domain" description="HPt" evidence="15">
    <location>
        <begin position="19"/>
        <end position="127"/>
    </location>
</feature>
<dbReference type="RefSeq" id="WP_004901849.1">
    <property type="nucleotide sequence ID" value="NZ_BBTI01000011.1"/>
</dbReference>
<feature type="domain" description="HPt" evidence="15">
    <location>
        <begin position="512"/>
        <end position="616"/>
    </location>
</feature>
<dbReference type="Proteomes" id="UP000018418">
    <property type="component" value="Unassembled WGS sequence"/>
</dbReference>
<comment type="function">
    <text evidence="8">Involved in the transmission of sensory signals from the chemoreceptors to the flagellar motors. CheA is autophosphorylated; it can transfer its phosphate group to either CheB or CheY.</text>
</comment>
<evidence type="ECO:0000256" key="9">
    <source>
        <dbReference type="PROSITE-ProRule" id="PRU00110"/>
    </source>
</evidence>
<dbReference type="EC" id="2.7.13.3" evidence="2"/>
<dbReference type="PROSITE" id="PS50851">
    <property type="entry name" value="CHEW"/>
    <property type="match status" value="1"/>
</dbReference>
<dbReference type="GO" id="GO:0006935">
    <property type="term" value="P:chemotaxis"/>
    <property type="evidence" value="ECO:0007669"/>
    <property type="project" value="InterPro"/>
</dbReference>
<dbReference type="InterPro" id="IPR036890">
    <property type="entry name" value="HATPase_C_sf"/>
</dbReference>
<comment type="caution">
    <text evidence="16">The sequence shown here is derived from an EMBL/GenBank/DDBJ whole genome shotgun (WGS) entry which is preliminary data.</text>
</comment>
<dbReference type="GO" id="GO:0005737">
    <property type="term" value="C:cytoplasm"/>
    <property type="evidence" value="ECO:0007669"/>
    <property type="project" value="InterPro"/>
</dbReference>
<feature type="modified residue" description="Phosphohistidine" evidence="9">
    <location>
        <position position="744"/>
    </location>
</feature>
<evidence type="ECO:0000256" key="8">
    <source>
        <dbReference type="ARBA" id="ARBA00035100"/>
    </source>
</evidence>
<keyword evidence="17" id="KW-1185">Reference proteome</keyword>
<accession>V2USD3</accession>
<sequence length="1625" mass="183203">MKEILKNLVTTISLPEDGYLEQDAEILEIFVEELQEILAEFEHLFPLWLADANNEEYLKDIRRHFHTLKGSGRMVGAYQAGELAWTTEDLLNRVMAKSVDLSSQIQQFALACFRVFQYKLYPLLQQQQALTLDLRPMVLLGQQLQQQQTPDTALQDLLTVTANLQSEADITGLELVDASDAKQSETKDVVVDIALPVEQLVDVDLVDQPASVQAKEEIVFSETLTIYLEEALEHLDTINQFVQQLDPSAKQIDALIRALHTLKGSSGMAHIEPIFQASANVEHALKAHLQKEQSLTDAETDLLVNFSKFINTYLADLKQETTEQSLGAAEEFERTWHEYQENQQHTKDALNISGLINDIMALNIDHLLDAEHDFEKSVKDDPTHYLATLIQEATILGEYTDQFSTLALPQLADKLKSCYQVVLDKTWLLDSDYTFELFDDAHQELIHYFDLLATGQMVYLSSQTEHVLNDLLDWLQQQQPEHATETETSFDISTYVQRLAKDQQALDQGAVTVLDDQELIDVFLDEADDLLAQVDHSFNVYQQEPEHIKALNHLMRYLHTLKGGANMIQAKNIGLIAHDLETIFERLINRQLQTSPKLVAVLRLVLDAIADRIDLVRQSRIDYSAVATVQVLHELLKPSISRRAEQTQVNSAPVEPIVVKTPAPVLAEPEINVNDPISRVAQRIFSDHLAVESAQVTRLPDTDLNLIFLDEAEDLLVQLDHDFNAYLHENYKPEYLNVLMRHLHTLKGGANMIQATQIGLIAHELETVYEKLIYQQLQPTEYLLAVLRLAQDQIAERVEVIQQKGIDYPATAILQVLHELATVEEKAAAQSVILEPIVDQSEDTDQAVELQELIQQSFIEETQELIQKIQTQLQRWFDQRTNRSLLLELQRDTHTIKGAARMAGVQPVIDITTALENTFEQFALRQFSSNVYDGLLLNIVAWLQQAIQSNQYDGLETLKQQLTSIEFIDVSAQLPQQASSHLDFANNPFAGFIEGDGTEPPSMLGEWDTENTTDQNNEMIRISASLVETMINLTGENAINRSRIEMGISQFTTTLNEMELAIQRLSDQLRRMEGELETQIIAKHGMENSRYADFDPLEMDQYSSLNQLSKSLAESASDLIDFKVTLADKVRDAEALLLQQSRIQAEMQDGLMRVRLVPFSRILSRLQRLVRQTSSTLNRAVNLNIVNQDVELDRSILERLVTPLEHMMRNAIDHGIESAEERLAQHKPEAGRIEIEISRQGSDIVVEVRDDGRGINPSKIENKARQLGLISADHNLSQQEILQYIFHSGFTTAKEVTQISGRGVGLDVVQSEIKTLGGHVSIQSEQGRGTTFIIRVPTTVAVSDALMVKVADQQFAIPLTQIERIVRISPQALADYFAGNDEAFGIDGQKYKLRYVSEFVGHQPVPRLSGVGHSLPVLLIKGHNNQTVALLVDQLIGSRAQIVVKPLGQQLAKIDVIGGATILGDGQVCLILDGHNIARRIQSTQRTAALSEQRRDVAKVTRARRLVMIVDDSVTVRKVTSRLLERHGYDVVTAKDGVDAIEQIEHIKPDVMLLDIEMPRMDGFEVTNTLRHHAVYRDLPIIMITSRTGEKHRERAFSLGVTHYMGKPFQEADLLHHIEQILAEA</sequence>
<dbReference type="SMART" id="SM00073">
    <property type="entry name" value="HPT"/>
    <property type="match status" value="5"/>
</dbReference>
<keyword evidence="4 10" id="KW-0597">Phosphoprotein</keyword>
<dbReference type="SUPFAM" id="SSF47226">
    <property type="entry name" value="Histidine-containing phosphotransfer domain, HPT domain"/>
    <property type="match status" value="5"/>
</dbReference>
<dbReference type="InterPro" id="IPR036061">
    <property type="entry name" value="CheW-like_dom_sf"/>
</dbReference>
<dbReference type="InterPro" id="IPR051315">
    <property type="entry name" value="Bact_Chemotaxis_CheA"/>
</dbReference>
<evidence type="ECO:0000259" key="12">
    <source>
        <dbReference type="PROSITE" id="PS50109"/>
    </source>
</evidence>
<dbReference type="InterPro" id="IPR008207">
    <property type="entry name" value="Sig_transdc_His_kin_Hpt_dom"/>
</dbReference>
<dbReference type="CDD" id="cd16916">
    <property type="entry name" value="HATPase_CheA-like"/>
    <property type="match status" value="1"/>
</dbReference>
<dbReference type="InterPro" id="IPR036641">
    <property type="entry name" value="HPT_dom_sf"/>
</dbReference>
<dbReference type="PANTHER" id="PTHR43395">
    <property type="entry name" value="SENSOR HISTIDINE KINASE CHEA"/>
    <property type="match status" value="1"/>
</dbReference>
<evidence type="ECO:0000256" key="3">
    <source>
        <dbReference type="ARBA" id="ARBA00021495"/>
    </source>
</evidence>
<evidence type="ECO:0000256" key="6">
    <source>
        <dbReference type="ARBA" id="ARBA00022777"/>
    </source>
</evidence>
<evidence type="ECO:0000256" key="11">
    <source>
        <dbReference type="SAM" id="Coils"/>
    </source>
</evidence>
<evidence type="ECO:0000256" key="5">
    <source>
        <dbReference type="ARBA" id="ARBA00022679"/>
    </source>
</evidence>
<feature type="domain" description="HPt" evidence="15">
    <location>
        <begin position="216"/>
        <end position="321"/>
    </location>
</feature>
<comment type="catalytic activity">
    <reaction evidence="1">
        <text>ATP + protein L-histidine = ADP + protein N-phospho-L-histidine.</text>
        <dbReference type="EC" id="2.7.13.3"/>
    </reaction>
</comment>
<reference evidence="16 17" key="1">
    <citation type="submission" date="2013-10" db="EMBL/GenBank/DDBJ databases">
        <title>The Genome Sequence of Acinetobacter brisouii CIP 110357.</title>
        <authorList>
            <consortium name="The Broad Institute Genomics Platform"/>
            <consortium name="The Broad Institute Genome Sequencing Center for Infectious Disease"/>
            <person name="Cerqueira G."/>
            <person name="Feldgarden M."/>
            <person name="Courvalin P."/>
            <person name="Grillot-Courvalin C."/>
            <person name="Clermont D."/>
            <person name="Rocha E."/>
            <person name="Yoon E.-J."/>
            <person name="Nemec A."/>
            <person name="Young S.K."/>
            <person name="Zeng Q."/>
            <person name="Gargeya S."/>
            <person name="Fitzgerald M."/>
            <person name="Abouelleil A."/>
            <person name="Alvarado L."/>
            <person name="Berlin A.M."/>
            <person name="Chapman S.B."/>
            <person name="Gainer-Dewar J."/>
            <person name="Goldberg J."/>
            <person name="Gnerre S."/>
            <person name="Griggs A."/>
            <person name="Gujja S."/>
            <person name="Hansen M."/>
            <person name="Howarth C."/>
            <person name="Imamovic A."/>
            <person name="Ireland A."/>
            <person name="Larimer J."/>
            <person name="McCowan C."/>
            <person name="Murphy C."/>
            <person name="Pearson M."/>
            <person name="Poon T.W."/>
            <person name="Priest M."/>
            <person name="Roberts A."/>
            <person name="Saif S."/>
            <person name="Shea T."/>
            <person name="Sykes S."/>
            <person name="Wortman J."/>
            <person name="Nusbaum C."/>
            <person name="Birren B."/>
        </authorList>
    </citation>
    <scope>NUCLEOTIDE SEQUENCE [LARGE SCALE GENOMIC DNA]</scope>
    <source>
        <strain evidence="16 17">CIP 110357</strain>
    </source>
</reference>
<evidence type="ECO:0000313" key="17">
    <source>
        <dbReference type="Proteomes" id="UP000018418"/>
    </source>
</evidence>
<dbReference type="Gene3D" id="3.40.50.2300">
    <property type="match status" value="1"/>
</dbReference>
<dbReference type="Pfam" id="PF01584">
    <property type="entry name" value="CheW"/>
    <property type="match status" value="1"/>
</dbReference>
<evidence type="ECO:0000256" key="2">
    <source>
        <dbReference type="ARBA" id="ARBA00012438"/>
    </source>
</evidence>
<dbReference type="InterPro" id="IPR005467">
    <property type="entry name" value="His_kinase_dom"/>
</dbReference>
<dbReference type="SMART" id="SM01231">
    <property type="entry name" value="H-kinase_dim"/>
    <property type="match status" value="1"/>
</dbReference>
<keyword evidence="7" id="KW-0902">Two-component regulatory system</keyword>
<dbReference type="InterPro" id="IPR011006">
    <property type="entry name" value="CheY-like_superfamily"/>
</dbReference>
<dbReference type="STRING" id="396323.VH98_09905"/>
<gene>
    <name evidence="16" type="ORF">P255_02068</name>
</gene>
<dbReference type="OrthoDB" id="9803176at2"/>
<dbReference type="PATRIC" id="fig|1341683.3.peg.2048"/>
<evidence type="ECO:0000313" key="16">
    <source>
        <dbReference type="EMBL" id="ESK51545.1"/>
    </source>
</evidence>
<dbReference type="FunFam" id="3.30.565.10:FF:000016">
    <property type="entry name" value="Chemotaxis protein CheA, putative"/>
    <property type="match status" value="1"/>
</dbReference>
<evidence type="ECO:0000259" key="13">
    <source>
        <dbReference type="PROSITE" id="PS50110"/>
    </source>
</evidence>
<dbReference type="Gene3D" id="1.20.120.160">
    <property type="entry name" value="HPT domain"/>
    <property type="match status" value="5"/>
</dbReference>
<feature type="modified residue" description="Phosphohistidine" evidence="9">
    <location>
        <position position="66"/>
    </location>
</feature>
<dbReference type="PRINTS" id="PR00344">
    <property type="entry name" value="BCTRLSENSOR"/>
</dbReference>
<dbReference type="InterPro" id="IPR002545">
    <property type="entry name" value="CheW-lke_dom"/>
</dbReference>
<feature type="modified residue" description="Phosphohistidine" evidence="9">
    <location>
        <position position="260"/>
    </location>
</feature>
<feature type="domain" description="HPt" evidence="15">
    <location>
        <begin position="697"/>
        <end position="801"/>
    </location>
</feature>